<dbReference type="RefSeq" id="XP_008874060.1">
    <property type="nucleotide sequence ID" value="XM_008875838.1"/>
</dbReference>
<accession>A0A024TVI8</accession>
<gene>
    <name evidence="1" type="ORF">H310_09689</name>
</gene>
<sequence length="165" mass="17981">MTMDGVGYEHTSTRFLCHVLSTVDTSAPASRRGEWGMAFGETAGARDNWRGHDPWSAKSSTSRSNVEVACDMLGTTDDSVAWFDVAHAVAASATTFCWKDETMQVACSITLDIAFVACVQVHVSSSELSRVWWYTKSASAAACAWHSAKARPLRHCAPTKWATQD</sequence>
<dbReference type="VEuPathDB" id="FungiDB:H310_09689"/>
<dbReference type="GeneID" id="20086739"/>
<proteinExistence type="predicted"/>
<name>A0A024TVI8_9STRA</name>
<dbReference type="AlphaFoldDB" id="A0A024TVI8"/>
<protein>
    <submittedName>
        <fullName evidence="1">Uncharacterized protein</fullName>
    </submittedName>
</protein>
<evidence type="ECO:0000313" key="1">
    <source>
        <dbReference type="EMBL" id="ETV97352.1"/>
    </source>
</evidence>
<organism evidence="1">
    <name type="scientific">Aphanomyces invadans</name>
    <dbReference type="NCBI Taxonomy" id="157072"/>
    <lineage>
        <taxon>Eukaryota</taxon>
        <taxon>Sar</taxon>
        <taxon>Stramenopiles</taxon>
        <taxon>Oomycota</taxon>
        <taxon>Saprolegniomycetes</taxon>
        <taxon>Saprolegniales</taxon>
        <taxon>Verrucalvaceae</taxon>
        <taxon>Aphanomyces</taxon>
    </lineage>
</organism>
<dbReference type="EMBL" id="KI913973">
    <property type="protein sequence ID" value="ETV97352.1"/>
    <property type="molecule type" value="Genomic_DNA"/>
</dbReference>
<reference evidence="1" key="1">
    <citation type="submission" date="2013-12" db="EMBL/GenBank/DDBJ databases">
        <title>The Genome Sequence of Aphanomyces invadans NJM9701.</title>
        <authorList>
            <consortium name="The Broad Institute Genomics Platform"/>
            <person name="Russ C."/>
            <person name="Tyler B."/>
            <person name="van West P."/>
            <person name="Dieguez-Uribeondo J."/>
            <person name="Young S.K."/>
            <person name="Zeng Q."/>
            <person name="Gargeya S."/>
            <person name="Fitzgerald M."/>
            <person name="Abouelleil A."/>
            <person name="Alvarado L."/>
            <person name="Chapman S.B."/>
            <person name="Gainer-Dewar J."/>
            <person name="Goldberg J."/>
            <person name="Griggs A."/>
            <person name="Gujja S."/>
            <person name="Hansen M."/>
            <person name="Howarth C."/>
            <person name="Imamovic A."/>
            <person name="Ireland A."/>
            <person name="Larimer J."/>
            <person name="McCowan C."/>
            <person name="Murphy C."/>
            <person name="Pearson M."/>
            <person name="Poon T.W."/>
            <person name="Priest M."/>
            <person name="Roberts A."/>
            <person name="Saif S."/>
            <person name="Shea T."/>
            <person name="Sykes S."/>
            <person name="Wortman J."/>
            <person name="Nusbaum C."/>
            <person name="Birren B."/>
        </authorList>
    </citation>
    <scope>NUCLEOTIDE SEQUENCE [LARGE SCALE GENOMIC DNA]</scope>
    <source>
        <strain evidence="1">NJM9701</strain>
    </source>
</reference>